<evidence type="ECO:0000313" key="5">
    <source>
        <dbReference type="EMBL" id="SDT97188.1"/>
    </source>
</evidence>
<keyword evidence="2" id="KW-0789">Thiol protease inhibitor</keyword>
<feature type="domain" description="Proteinase inhibitor I42 chagasin" evidence="4">
    <location>
        <begin position="42"/>
        <end position="131"/>
    </location>
</feature>
<dbReference type="InterPro" id="IPR052781">
    <property type="entry name" value="Cys_protease_inhibitor_I42"/>
</dbReference>
<dbReference type="GO" id="GO:0004869">
    <property type="term" value="F:cysteine-type endopeptidase inhibitor activity"/>
    <property type="evidence" value="ECO:0007669"/>
    <property type="project" value="UniProtKB-KW"/>
</dbReference>
<evidence type="ECO:0000256" key="3">
    <source>
        <dbReference type="SAM" id="SignalP"/>
    </source>
</evidence>
<proteinExistence type="predicted"/>
<dbReference type="PANTHER" id="PTHR36530:SF1">
    <property type="entry name" value="AMOEBIASIN-1"/>
    <property type="match status" value="1"/>
</dbReference>
<dbReference type="RefSeq" id="WP_090193359.1">
    <property type="nucleotide sequence ID" value="NZ_LT629785.1"/>
</dbReference>
<evidence type="ECO:0000313" key="6">
    <source>
        <dbReference type="Proteomes" id="UP000243232"/>
    </source>
</evidence>
<dbReference type="Gene3D" id="2.60.40.2020">
    <property type="match status" value="1"/>
</dbReference>
<accession>A0A1H2ER30</accession>
<dbReference type="OrthoDB" id="670336at2"/>
<dbReference type="SUPFAM" id="SSF141066">
    <property type="entry name" value="ICP-like"/>
    <property type="match status" value="1"/>
</dbReference>
<feature type="signal peptide" evidence="3">
    <location>
        <begin position="1"/>
        <end position="22"/>
    </location>
</feature>
<dbReference type="EMBL" id="LT629785">
    <property type="protein sequence ID" value="SDT97188.1"/>
    <property type="molecule type" value="Genomic_DNA"/>
</dbReference>
<evidence type="ECO:0000256" key="1">
    <source>
        <dbReference type="ARBA" id="ARBA00022690"/>
    </source>
</evidence>
<name>A0A1H2ER30_9PSED</name>
<feature type="chain" id="PRO_5009273248" evidence="3">
    <location>
        <begin position="23"/>
        <end position="134"/>
    </location>
</feature>
<evidence type="ECO:0000259" key="4">
    <source>
        <dbReference type="Pfam" id="PF09394"/>
    </source>
</evidence>
<keyword evidence="6" id="KW-1185">Reference proteome</keyword>
<dbReference type="Pfam" id="PF09394">
    <property type="entry name" value="Inhibitor_I42"/>
    <property type="match status" value="1"/>
</dbReference>
<dbReference type="STRING" id="364197.SAMN05216296_0980"/>
<keyword evidence="1" id="KW-0646">Protease inhibitor</keyword>
<dbReference type="PANTHER" id="PTHR36530">
    <property type="entry name" value="INHIBITOR OF CYSTEINE PEPTIDASE"/>
    <property type="match status" value="1"/>
</dbReference>
<organism evidence="5 6">
    <name type="scientific">Pseudomonas pohangensis</name>
    <dbReference type="NCBI Taxonomy" id="364197"/>
    <lineage>
        <taxon>Bacteria</taxon>
        <taxon>Pseudomonadati</taxon>
        <taxon>Pseudomonadota</taxon>
        <taxon>Gammaproteobacteria</taxon>
        <taxon>Pseudomonadales</taxon>
        <taxon>Pseudomonadaceae</taxon>
        <taxon>Pseudomonas</taxon>
    </lineage>
</organism>
<evidence type="ECO:0000256" key="2">
    <source>
        <dbReference type="ARBA" id="ARBA00022704"/>
    </source>
</evidence>
<dbReference type="InterPro" id="IPR018990">
    <property type="entry name" value="Prot_inh_I42_chagasin"/>
</dbReference>
<keyword evidence="3" id="KW-0732">Signal</keyword>
<sequence>MKPVRNTRLSVALGCMLLTACAAKPTSVTIQEDQQSDCPLELDIGQTLMISLPSNPTTGFRWIVTKPAAGVLKSMGPEVYTNPEDAGMVGSGGKSTWRFKAYQAGEDALLMQYQRPWEQGVAPAKTFACEISVD</sequence>
<dbReference type="InterPro" id="IPR036331">
    <property type="entry name" value="Chagasin-like_sf"/>
</dbReference>
<protein>
    <submittedName>
        <fullName evidence="5">Inhibitor of cysteine peptidase</fullName>
    </submittedName>
</protein>
<dbReference type="Proteomes" id="UP000243232">
    <property type="component" value="Chromosome I"/>
</dbReference>
<dbReference type="AlphaFoldDB" id="A0A1H2ER30"/>
<gene>
    <name evidence="5" type="ORF">SAMN05216296_0980</name>
</gene>
<dbReference type="PROSITE" id="PS51257">
    <property type="entry name" value="PROKAR_LIPOPROTEIN"/>
    <property type="match status" value="1"/>
</dbReference>
<reference evidence="6" key="1">
    <citation type="submission" date="2016-10" db="EMBL/GenBank/DDBJ databases">
        <authorList>
            <person name="Varghese N."/>
            <person name="Submissions S."/>
        </authorList>
    </citation>
    <scope>NUCLEOTIDE SEQUENCE [LARGE SCALE GENOMIC DNA]</scope>
    <source>
        <strain evidence="6">DSM 17875</strain>
    </source>
</reference>